<comment type="caution">
    <text evidence="2">The sequence shown here is derived from an EMBL/GenBank/DDBJ whole genome shotgun (WGS) entry which is preliminary data.</text>
</comment>
<dbReference type="EC" id="2.3.-.-" evidence="2"/>
<dbReference type="Proteomes" id="UP001595882">
    <property type="component" value="Unassembled WGS sequence"/>
</dbReference>
<dbReference type="InterPro" id="IPR000182">
    <property type="entry name" value="GNAT_dom"/>
</dbReference>
<proteinExistence type="predicted"/>
<organism evidence="2 3">
    <name type="scientific">Gracilibacillus xinjiangensis</name>
    <dbReference type="NCBI Taxonomy" id="1193282"/>
    <lineage>
        <taxon>Bacteria</taxon>
        <taxon>Bacillati</taxon>
        <taxon>Bacillota</taxon>
        <taxon>Bacilli</taxon>
        <taxon>Bacillales</taxon>
        <taxon>Bacillaceae</taxon>
        <taxon>Gracilibacillus</taxon>
    </lineage>
</organism>
<dbReference type="SUPFAM" id="SSF55729">
    <property type="entry name" value="Acyl-CoA N-acyltransferases (Nat)"/>
    <property type="match status" value="1"/>
</dbReference>
<evidence type="ECO:0000313" key="2">
    <source>
        <dbReference type="EMBL" id="MFC4403877.1"/>
    </source>
</evidence>
<reference evidence="3" key="1">
    <citation type="journal article" date="2019" name="Int. J. Syst. Evol. Microbiol.">
        <title>The Global Catalogue of Microorganisms (GCM) 10K type strain sequencing project: providing services to taxonomists for standard genome sequencing and annotation.</title>
        <authorList>
            <consortium name="The Broad Institute Genomics Platform"/>
            <consortium name="The Broad Institute Genome Sequencing Center for Infectious Disease"/>
            <person name="Wu L."/>
            <person name="Ma J."/>
        </authorList>
    </citation>
    <scope>NUCLEOTIDE SEQUENCE [LARGE SCALE GENOMIC DNA]</scope>
    <source>
        <strain evidence="3">CCUG 37865</strain>
    </source>
</reference>
<dbReference type="Gene3D" id="3.40.630.30">
    <property type="match status" value="1"/>
</dbReference>
<sequence length="176" mass="20194">MINNLYTKRLHLRQMAATDAAELFEVWSDPDVTKYMNITPFTTEQEAAGMINFLTELANENKAIRYTIILRETNEVIGSCGFNSLDYEHEKTEIGYDLAKNHWGNGYAPEAISILLETAFDSLDLNRVEAKVEPENVNSIKVLEKLNFMYEGRLREAEKSKGRFVDLNVYSKLKTD</sequence>
<dbReference type="Pfam" id="PF13302">
    <property type="entry name" value="Acetyltransf_3"/>
    <property type="match status" value="1"/>
</dbReference>
<feature type="domain" description="N-acetyltransferase" evidence="1">
    <location>
        <begin position="10"/>
        <end position="176"/>
    </location>
</feature>
<keyword evidence="3" id="KW-1185">Reference proteome</keyword>
<dbReference type="PROSITE" id="PS51186">
    <property type="entry name" value="GNAT"/>
    <property type="match status" value="1"/>
</dbReference>
<dbReference type="RefSeq" id="WP_390252408.1">
    <property type="nucleotide sequence ID" value="NZ_JBHSDT010000008.1"/>
</dbReference>
<dbReference type="InterPro" id="IPR016181">
    <property type="entry name" value="Acyl_CoA_acyltransferase"/>
</dbReference>
<accession>A0ABV8WX78</accession>
<name>A0ABV8WX78_9BACI</name>
<keyword evidence="2" id="KW-0012">Acyltransferase</keyword>
<dbReference type="GO" id="GO:0016746">
    <property type="term" value="F:acyltransferase activity"/>
    <property type="evidence" value="ECO:0007669"/>
    <property type="project" value="UniProtKB-KW"/>
</dbReference>
<protein>
    <submittedName>
        <fullName evidence="2">GNAT family N-acetyltransferase</fullName>
        <ecNumber evidence="2">2.3.-.-</ecNumber>
    </submittedName>
</protein>
<evidence type="ECO:0000313" key="3">
    <source>
        <dbReference type="Proteomes" id="UP001595882"/>
    </source>
</evidence>
<gene>
    <name evidence="2" type="ORF">ACFOY7_12440</name>
</gene>
<evidence type="ECO:0000259" key="1">
    <source>
        <dbReference type="PROSITE" id="PS51186"/>
    </source>
</evidence>
<dbReference type="EMBL" id="JBHSDT010000008">
    <property type="protein sequence ID" value="MFC4403877.1"/>
    <property type="molecule type" value="Genomic_DNA"/>
</dbReference>
<dbReference type="PANTHER" id="PTHR43792:SF9">
    <property type="entry name" value="RIBOSOMAL-PROTEIN-ALANINE ACETYLTRANSFERASE"/>
    <property type="match status" value="1"/>
</dbReference>
<dbReference type="PANTHER" id="PTHR43792">
    <property type="entry name" value="GNAT FAMILY, PUTATIVE (AFU_ORTHOLOGUE AFUA_3G00765)-RELATED-RELATED"/>
    <property type="match status" value="1"/>
</dbReference>
<keyword evidence="2" id="KW-0808">Transferase</keyword>
<dbReference type="InterPro" id="IPR051531">
    <property type="entry name" value="N-acetyltransferase"/>
</dbReference>